<keyword evidence="4" id="KW-0808">Transferase</keyword>
<organism evidence="9 10">
    <name type="scientific">Weissella kandleri</name>
    <dbReference type="NCBI Taxonomy" id="1616"/>
    <lineage>
        <taxon>Bacteria</taxon>
        <taxon>Bacillati</taxon>
        <taxon>Bacillota</taxon>
        <taxon>Bacilli</taxon>
        <taxon>Lactobacillales</taxon>
        <taxon>Lactobacillaceae</taxon>
        <taxon>Weissella</taxon>
    </lineage>
</organism>
<feature type="transmembrane region" description="Helical" evidence="8">
    <location>
        <begin position="357"/>
        <end position="379"/>
    </location>
</feature>
<evidence type="ECO:0000256" key="3">
    <source>
        <dbReference type="ARBA" id="ARBA00022676"/>
    </source>
</evidence>
<feature type="transmembrane region" description="Helical" evidence="8">
    <location>
        <begin position="12"/>
        <end position="32"/>
    </location>
</feature>
<dbReference type="GO" id="GO:0005886">
    <property type="term" value="C:plasma membrane"/>
    <property type="evidence" value="ECO:0007669"/>
    <property type="project" value="UniProtKB-SubCell"/>
</dbReference>
<evidence type="ECO:0008006" key="11">
    <source>
        <dbReference type="Google" id="ProtNLM"/>
    </source>
</evidence>
<gene>
    <name evidence="9" type="ORF">IV73_GL000339</name>
</gene>
<feature type="transmembrane region" description="Helical" evidence="8">
    <location>
        <begin position="280"/>
        <end position="298"/>
    </location>
</feature>
<name>A0A0R2JAY6_9LACO</name>
<evidence type="ECO:0000256" key="7">
    <source>
        <dbReference type="ARBA" id="ARBA00023136"/>
    </source>
</evidence>
<feature type="transmembrane region" description="Helical" evidence="8">
    <location>
        <begin position="120"/>
        <end position="140"/>
    </location>
</feature>
<feature type="transmembrane region" description="Helical" evidence="8">
    <location>
        <begin position="208"/>
        <end position="228"/>
    </location>
</feature>
<evidence type="ECO:0000256" key="4">
    <source>
        <dbReference type="ARBA" id="ARBA00022679"/>
    </source>
</evidence>
<evidence type="ECO:0000256" key="6">
    <source>
        <dbReference type="ARBA" id="ARBA00022989"/>
    </source>
</evidence>
<dbReference type="STRING" id="1616.IV73_GL000339"/>
<evidence type="ECO:0000313" key="9">
    <source>
        <dbReference type="EMBL" id="KRN74447.1"/>
    </source>
</evidence>
<proteinExistence type="predicted"/>
<dbReference type="GO" id="GO:0016763">
    <property type="term" value="F:pentosyltransferase activity"/>
    <property type="evidence" value="ECO:0007669"/>
    <property type="project" value="TreeGrafter"/>
</dbReference>
<reference evidence="9 10" key="1">
    <citation type="journal article" date="2015" name="Genome Announc.">
        <title>Expanding the biotechnology potential of lactobacilli through comparative genomics of 213 strains and associated genera.</title>
        <authorList>
            <person name="Sun Z."/>
            <person name="Harris H.M."/>
            <person name="McCann A."/>
            <person name="Guo C."/>
            <person name="Argimon S."/>
            <person name="Zhang W."/>
            <person name="Yang X."/>
            <person name="Jeffery I.B."/>
            <person name="Cooney J.C."/>
            <person name="Kagawa T.F."/>
            <person name="Liu W."/>
            <person name="Song Y."/>
            <person name="Salvetti E."/>
            <person name="Wrobel A."/>
            <person name="Rasinkangas P."/>
            <person name="Parkhill J."/>
            <person name="Rea M.C."/>
            <person name="O'Sullivan O."/>
            <person name="Ritari J."/>
            <person name="Douillard F.P."/>
            <person name="Paul Ross R."/>
            <person name="Yang R."/>
            <person name="Briner A.E."/>
            <person name="Felis G.E."/>
            <person name="de Vos W.M."/>
            <person name="Barrangou R."/>
            <person name="Klaenhammer T.R."/>
            <person name="Caufield P.W."/>
            <person name="Cui Y."/>
            <person name="Zhang H."/>
            <person name="O'Toole P.W."/>
        </authorList>
    </citation>
    <scope>NUCLEOTIDE SEQUENCE [LARGE SCALE GENOMIC DNA]</scope>
    <source>
        <strain evidence="9 10">DSM 20593</strain>
    </source>
</reference>
<dbReference type="InterPro" id="IPR050297">
    <property type="entry name" value="LipidA_mod_glycosyltrf_83"/>
</dbReference>
<protein>
    <recommendedName>
        <fullName evidence="11">Glycosyltransferase RgtA/B/C/D-like domain-containing protein</fullName>
    </recommendedName>
</protein>
<feature type="transmembrane region" description="Helical" evidence="8">
    <location>
        <begin position="329"/>
        <end position="345"/>
    </location>
</feature>
<keyword evidence="2" id="KW-1003">Cell membrane</keyword>
<dbReference type="PANTHER" id="PTHR33908:SF11">
    <property type="entry name" value="MEMBRANE PROTEIN"/>
    <property type="match status" value="1"/>
</dbReference>
<accession>A0A0R2JAY6</accession>
<feature type="transmembrane region" description="Helical" evidence="8">
    <location>
        <begin position="147"/>
        <end position="165"/>
    </location>
</feature>
<feature type="transmembrane region" description="Helical" evidence="8">
    <location>
        <begin position="177"/>
        <end position="196"/>
    </location>
</feature>
<dbReference type="PANTHER" id="PTHR33908">
    <property type="entry name" value="MANNOSYLTRANSFERASE YKCB-RELATED"/>
    <property type="match status" value="1"/>
</dbReference>
<keyword evidence="5 8" id="KW-0812">Transmembrane</keyword>
<feature type="transmembrane region" description="Helical" evidence="8">
    <location>
        <begin position="97"/>
        <end position="114"/>
    </location>
</feature>
<dbReference type="GO" id="GO:0009103">
    <property type="term" value="P:lipopolysaccharide biosynthetic process"/>
    <property type="evidence" value="ECO:0007669"/>
    <property type="project" value="UniProtKB-ARBA"/>
</dbReference>
<dbReference type="OrthoDB" id="974040at2"/>
<keyword evidence="7 8" id="KW-0472">Membrane</keyword>
<comment type="caution">
    <text evidence="9">The sequence shown here is derived from an EMBL/GenBank/DDBJ whole genome shotgun (WGS) entry which is preliminary data.</text>
</comment>
<keyword evidence="3" id="KW-0328">Glycosyltransferase</keyword>
<dbReference type="RefSeq" id="WP_057756482.1">
    <property type="nucleotide sequence ID" value="NZ_JQBP01000010.1"/>
</dbReference>
<feature type="transmembrane region" description="Helical" evidence="8">
    <location>
        <begin position="64"/>
        <end position="85"/>
    </location>
</feature>
<evidence type="ECO:0000256" key="2">
    <source>
        <dbReference type="ARBA" id="ARBA00022475"/>
    </source>
</evidence>
<evidence type="ECO:0000256" key="8">
    <source>
        <dbReference type="SAM" id="Phobius"/>
    </source>
</evidence>
<keyword evidence="10" id="KW-1185">Reference proteome</keyword>
<dbReference type="PATRIC" id="fig|1616.3.peg.345"/>
<evidence type="ECO:0000313" key="10">
    <source>
        <dbReference type="Proteomes" id="UP000051655"/>
    </source>
</evidence>
<sequence length="499" mass="57288">MKKELKISKTTIYCGLIFILGSLLRVVQFGQIPAGVTTDEAMTGYNAWTLAHYQTDMWGNHYPWYLKAWGSGMNALHEYLILPLVKFWGLNIYTERSVALVAGLLLLPLFYYFLKQLWNQKVAVIGLTLLAFNPWAVLIARQGLESNLLPFVILIAFTLFATRHFRLAAAVFACSIYAYSSVLLTLPVILGILYLSALYQKQITWRQIFEAAFCFLIIALPMLLWFAVNLFHLPPFDLGFFSVEKFTMLRQTLGNSFGQNWLVLLTQFDGLLQNATPFSALGYTLSLIFAGLGWIQVLRERNWVILAWLSGVLVLTFTVQGNINRYNLAWLPILALTALGLVQFIQALQDCQLWQQIVFSAIVACMFILPTGAFFYQYFTTFNSLPKIQRVYNQGFEAALKKAKQQQRPINIIQPGNQRYSLTLFYDRPTPHDFLKTLQVESGQHEFIRVKHFTNYTFTKQPVHNHQSVIIAPDYAHVCLPQDQYTHQQFGIYTVFFPK</sequence>
<dbReference type="EMBL" id="JQBP01000010">
    <property type="protein sequence ID" value="KRN74447.1"/>
    <property type="molecule type" value="Genomic_DNA"/>
</dbReference>
<evidence type="ECO:0000256" key="1">
    <source>
        <dbReference type="ARBA" id="ARBA00004651"/>
    </source>
</evidence>
<comment type="subcellular location">
    <subcellularLocation>
        <location evidence="1">Cell membrane</location>
        <topology evidence="1">Multi-pass membrane protein</topology>
    </subcellularLocation>
</comment>
<evidence type="ECO:0000256" key="5">
    <source>
        <dbReference type="ARBA" id="ARBA00022692"/>
    </source>
</evidence>
<keyword evidence="6 8" id="KW-1133">Transmembrane helix</keyword>
<dbReference type="AlphaFoldDB" id="A0A0R2JAY6"/>
<feature type="transmembrane region" description="Helical" evidence="8">
    <location>
        <begin position="305"/>
        <end position="323"/>
    </location>
</feature>
<dbReference type="Proteomes" id="UP000051655">
    <property type="component" value="Unassembled WGS sequence"/>
</dbReference>